<evidence type="ECO:0000259" key="3">
    <source>
        <dbReference type="PROSITE" id="PS00497"/>
    </source>
</evidence>
<dbReference type="InterPro" id="IPR050316">
    <property type="entry name" value="Tyrosinase/Hemocyanin"/>
</dbReference>
<evidence type="ECO:0000256" key="2">
    <source>
        <dbReference type="ARBA" id="ARBA00023008"/>
    </source>
</evidence>
<dbReference type="InterPro" id="IPR008922">
    <property type="entry name" value="Di-copper_centre_dom_sf"/>
</dbReference>
<dbReference type="Proteomes" id="UP000039324">
    <property type="component" value="Unassembled WGS sequence"/>
</dbReference>
<dbReference type="PRINTS" id="PR00092">
    <property type="entry name" value="TYROSINASE"/>
</dbReference>
<feature type="domain" description="Tyrosinase copper-binding" evidence="3">
    <location>
        <begin position="168"/>
        <end position="185"/>
    </location>
</feature>
<gene>
    <name evidence="4" type="ORF">PBRA_006838</name>
</gene>
<dbReference type="Gene3D" id="1.10.1280.10">
    <property type="entry name" value="Di-copper center containing domain from catechol oxidase"/>
    <property type="match status" value="1"/>
</dbReference>
<dbReference type="PANTHER" id="PTHR11474:SF126">
    <property type="entry name" value="TYROSINASE-LIKE PROTEIN TYR-1-RELATED"/>
    <property type="match status" value="1"/>
</dbReference>
<dbReference type="EMBL" id="CDSF01000086">
    <property type="protein sequence ID" value="CEO98724.1"/>
    <property type="molecule type" value="Genomic_DNA"/>
</dbReference>
<dbReference type="AlphaFoldDB" id="A0A0G4IUB1"/>
<name>A0A0G4IUB1_PLABS</name>
<dbReference type="SUPFAM" id="SSF48056">
    <property type="entry name" value="Di-copper centre-containing domain"/>
    <property type="match status" value="1"/>
</dbReference>
<dbReference type="PANTHER" id="PTHR11474">
    <property type="entry name" value="TYROSINASE FAMILY MEMBER"/>
    <property type="match status" value="1"/>
</dbReference>
<dbReference type="PROSITE" id="PS00497">
    <property type="entry name" value="TYROSINASE_1"/>
    <property type="match status" value="1"/>
</dbReference>
<protein>
    <recommendedName>
        <fullName evidence="3">Tyrosinase copper-binding domain-containing protein</fullName>
    </recommendedName>
</protein>
<accession>A0A0G4IUB1</accession>
<sequence length="550" mass="60723">MPGEDFIWVFDDAVSKTVPVQRLTGTNTPGVIYSASEAGLRVEYRSSEFGNGVAVAEEQGFDADFDIVGVKGVCNPSPCAEQSVCIEDDAGGHRCTRCPIGYTGDGSQRGGCRKVTPCPTPIVRRDLRLISAGERDLYVGALQAMRRSGLYDEIMWVHADKFNFNYAHLTDGFLPWHREYLLMMEDALRSVSPETNCLAIPFWDWTVDAANPMASIVWRDDYFGGNGVDVGNGKKCVRSGPFAWSVLGNDCLQRDLNGAGFFATREEILNTIASNDNYRDFSRALELFHDTVHRFIGGTMVLDNSADEPLFFLHHSFIDMLWSVWQDCHDYDLVPAASVRPGSNVFMGGYETGALGTVVNTDYNSVMPYRLSHYNPQVTPAGVHDIRKLGYSYDNMHILSRPMTIEWFDPRWTTCTIENLEAFKAAPDKFASAATNSKSFQVLRQDDADAAVAVVVPGRKGSPATTMPPRALYNGPTMFPDLICAGSYINFADMCACMHSMWSGADLRHVAQTLPSCQRDDVLSCVPGRPANRTHMVRVRSGAVQVGDGL</sequence>
<dbReference type="CDD" id="cd00053">
    <property type="entry name" value="EGF"/>
    <property type="match status" value="1"/>
</dbReference>
<dbReference type="GO" id="GO:0016491">
    <property type="term" value="F:oxidoreductase activity"/>
    <property type="evidence" value="ECO:0007669"/>
    <property type="project" value="InterPro"/>
</dbReference>
<reference evidence="4 5" key="1">
    <citation type="submission" date="2015-02" db="EMBL/GenBank/DDBJ databases">
        <authorList>
            <person name="Chooi Y.-H."/>
        </authorList>
    </citation>
    <scope>NUCLEOTIDE SEQUENCE [LARGE SCALE GENOMIC DNA]</scope>
    <source>
        <strain evidence="4">E3</strain>
    </source>
</reference>
<keyword evidence="1" id="KW-0479">Metal-binding</keyword>
<evidence type="ECO:0000256" key="1">
    <source>
        <dbReference type="ARBA" id="ARBA00022723"/>
    </source>
</evidence>
<keyword evidence="2" id="KW-0186">Copper</keyword>
<keyword evidence="5" id="KW-1185">Reference proteome</keyword>
<evidence type="ECO:0000313" key="5">
    <source>
        <dbReference type="Proteomes" id="UP000039324"/>
    </source>
</evidence>
<dbReference type="STRING" id="37360.A0A0G4IUB1"/>
<dbReference type="Pfam" id="PF00264">
    <property type="entry name" value="Tyrosinase"/>
    <property type="match status" value="1"/>
</dbReference>
<dbReference type="OrthoDB" id="6132182at2759"/>
<organism evidence="4 5">
    <name type="scientific">Plasmodiophora brassicae</name>
    <name type="common">Clubroot disease agent</name>
    <dbReference type="NCBI Taxonomy" id="37360"/>
    <lineage>
        <taxon>Eukaryota</taxon>
        <taxon>Sar</taxon>
        <taxon>Rhizaria</taxon>
        <taxon>Endomyxa</taxon>
        <taxon>Phytomyxea</taxon>
        <taxon>Plasmodiophorida</taxon>
        <taxon>Plasmodiophoridae</taxon>
        <taxon>Plasmodiophora</taxon>
    </lineage>
</organism>
<dbReference type="InterPro" id="IPR002227">
    <property type="entry name" value="Tyrosinase_Cu-bd"/>
</dbReference>
<dbReference type="GO" id="GO:0046872">
    <property type="term" value="F:metal ion binding"/>
    <property type="evidence" value="ECO:0007669"/>
    <property type="project" value="UniProtKB-KW"/>
</dbReference>
<proteinExistence type="predicted"/>
<evidence type="ECO:0000313" key="4">
    <source>
        <dbReference type="EMBL" id="CEO98724.1"/>
    </source>
</evidence>